<feature type="transmembrane region" description="Helical" evidence="6">
    <location>
        <begin position="81"/>
        <end position="101"/>
    </location>
</feature>
<dbReference type="Gene3D" id="1.20.1260.100">
    <property type="entry name" value="TspO/MBR protein"/>
    <property type="match status" value="1"/>
</dbReference>
<comment type="similarity">
    <text evidence="2">Belongs to the TspO/BZRP family.</text>
</comment>
<dbReference type="RefSeq" id="XP_013791192.1">
    <property type="nucleotide sequence ID" value="XM_013935738.2"/>
</dbReference>
<evidence type="ECO:0000256" key="6">
    <source>
        <dbReference type="SAM" id="Phobius"/>
    </source>
</evidence>
<evidence type="ECO:0000256" key="4">
    <source>
        <dbReference type="ARBA" id="ARBA00022989"/>
    </source>
</evidence>
<evidence type="ECO:0000256" key="2">
    <source>
        <dbReference type="ARBA" id="ARBA00007524"/>
    </source>
</evidence>
<accession>A0ABM1BYP7</accession>
<evidence type="ECO:0000256" key="5">
    <source>
        <dbReference type="ARBA" id="ARBA00023136"/>
    </source>
</evidence>
<evidence type="ECO:0000256" key="3">
    <source>
        <dbReference type="ARBA" id="ARBA00022692"/>
    </source>
</evidence>
<proteinExistence type="inferred from homology"/>
<organism evidence="7 8">
    <name type="scientific">Limulus polyphemus</name>
    <name type="common">Atlantic horseshoe crab</name>
    <dbReference type="NCBI Taxonomy" id="6850"/>
    <lineage>
        <taxon>Eukaryota</taxon>
        <taxon>Metazoa</taxon>
        <taxon>Ecdysozoa</taxon>
        <taxon>Arthropoda</taxon>
        <taxon>Chelicerata</taxon>
        <taxon>Merostomata</taxon>
        <taxon>Xiphosura</taxon>
        <taxon>Limulidae</taxon>
        <taxon>Limulus</taxon>
    </lineage>
</organism>
<dbReference type="InterPro" id="IPR004307">
    <property type="entry name" value="TspO_MBR"/>
</dbReference>
<dbReference type="GeneID" id="106475040"/>
<dbReference type="Pfam" id="PF03073">
    <property type="entry name" value="TspO_MBR"/>
    <property type="match status" value="1"/>
</dbReference>
<gene>
    <name evidence="8" type="primary">LOC106475040</name>
</gene>
<protein>
    <submittedName>
        <fullName evidence="8">Translocator protein-like</fullName>
    </submittedName>
</protein>
<dbReference type="InterPro" id="IPR038330">
    <property type="entry name" value="TspO/MBR-related_sf"/>
</dbReference>
<feature type="transmembrane region" description="Helical" evidence="6">
    <location>
        <begin position="108"/>
        <end position="128"/>
    </location>
</feature>
<comment type="subcellular location">
    <subcellularLocation>
        <location evidence="1">Membrane</location>
        <topology evidence="1">Multi-pass membrane protein</topology>
    </subcellularLocation>
</comment>
<evidence type="ECO:0000313" key="8">
    <source>
        <dbReference type="RefSeq" id="XP_013791192.1"/>
    </source>
</evidence>
<feature type="transmembrane region" description="Helical" evidence="6">
    <location>
        <begin position="48"/>
        <end position="69"/>
    </location>
</feature>
<dbReference type="PANTHER" id="PTHR10057">
    <property type="entry name" value="PERIPHERAL-TYPE BENZODIAZEPINE RECEPTOR"/>
    <property type="match status" value="1"/>
</dbReference>
<name>A0ABM1BYP7_LIMPO</name>
<keyword evidence="5 6" id="KW-0472">Membrane</keyword>
<sequence length="162" mass="18676">MLDAGLPITALHMVIPHIGGIAAAIITRPEIYRWYKSLKKPKWHPPKWVFRTAWGLLYTEMGYASYLIWRDGGGFGGHARLPLMLYGTQLALNWAWTPLFFGAHCPGMAFVDITILMGFISGCIYTFWSINRYASYFMIPYLAWVTFGSALNFRVWRDNRMK</sequence>
<keyword evidence="4 6" id="KW-1133">Transmembrane helix</keyword>
<dbReference type="PIRSF" id="PIRSF005859">
    <property type="entry name" value="PBR"/>
    <property type="match status" value="1"/>
</dbReference>
<keyword evidence="3 6" id="KW-0812">Transmembrane</keyword>
<dbReference type="Proteomes" id="UP000694941">
    <property type="component" value="Unplaced"/>
</dbReference>
<evidence type="ECO:0000256" key="1">
    <source>
        <dbReference type="ARBA" id="ARBA00004141"/>
    </source>
</evidence>
<dbReference type="PANTHER" id="PTHR10057:SF0">
    <property type="entry name" value="TRANSLOCATOR PROTEIN"/>
    <property type="match status" value="1"/>
</dbReference>
<reference evidence="8" key="1">
    <citation type="submission" date="2025-08" db="UniProtKB">
        <authorList>
            <consortium name="RefSeq"/>
        </authorList>
    </citation>
    <scope>IDENTIFICATION</scope>
    <source>
        <tissue evidence="8">Muscle</tissue>
    </source>
</reference>
<evidence type="ECO:0000313" key="7">
    <source>
        <dbReference type="Proteomes" id="UP000694941"/>
    </source>
</evidence>
<dbReference type="CDD" id="cd15904">
    <property type="entry name" value="TSPO_MBR"/>
    <property type="match status" value="1"/>
</dbReference>
<feature type="transmembrane region" description="Helical" evidence="6">
    <location>
        <begin position="134"/>
        <end position="153"/>
    </location>
</feature>
<feature type="transmembrane region" description="Helical" evidence="6">
    <location>
        <begin position="6"/>
        <end position="27"/>
    </location>
</feature>
<keyword evidence="7" id="KW-1185">Reference proteome</keyword>